<dbReference type="SUPFAM" id="SSF47473">
    <property type="entry name" value="EF-hand"/>
    <property type="match status" value="2"/>
</dbReference>
<dbReference type="STRING" id="3983.A0A2C9UB22"/>
<evidence type="ECO:0000313" key="11">
    <source>
        <dbReference type="Proteomes" id="UP000091857"/>
    </source>
</evidence>
<dbReference type="OMA" id="YPEYMFF"/>
<dbReference type="Pfam" id="PF13202">
    <property type="entry name" value="EF-hand_5"/>
    <property type="match status" value="2"/>
</dbReference>
<evidence type="ECO:0000256" key="3">
    <source>
        <dbReference type="ARBA" id="ARBA00022737"/>
    </source>
</evidence>
<feature type="domain" description="EF-hand" evidence="9">
    <location>
        <begin position="238"/>
        <end position="273"/>
    </location>
</feature>
<keyword evidence="3" id="KW-0677">Repeat</keyword>
<proteinExistence type="predicted"/>
<keyword evidence="11" id="KW-1185">Reference proteome</keyword>
<dbReference type="AlphaFoldDB" id="A0A2C9UB22"/>
<accession>A0A2C9UB22</accession>
<dbReference type="CDD" id="cd00051">
    <property type="entry name" value="EFh"/>
    <property type="match status" value="1"/>
</dbReference>
<keyword evidence="6" id="KW-0809">Transit peptide</keyword>
<dbReference type="GO" id="GO:0005758">
    <property type="term" value="C:mitochondrial intermembrane space"/>
    <property type="evidence" value="ECO:0007669"/>
    <property type="project" value="UniProtKB-SubCell"/>
</dbReference>
<comment type="caution">
    <text evidence="10">The sequence shown here is derived from an EMBL/GenBank/DDBJ whole genome shotgun (WGS) entry which is preliminary data.</text>
</comment>
<evidence type="ECO:0000256" key="2">
    <source>
        <dbReference type="ARBA" id="ARBA00004569"/>
    </source>
</evidence>
<dbReference type="InterPro" id="IPR018247">
    <property type="entry name" value="EF_Hand_1_Ca_BS"/>
</dbReference>
<evidence type="ECO:0000256" key="1">
    <source>
        <dbReference type="ARBA" id="ARBA00004273"/>
    </source>
</evidence>
<dbReference type="OrthoDB" id="186625at2759"/>
<dbReference type="PANTHER" id="PTHR12294:SF23">
    <property type="entry name" value="CALCIUM UPTAKE PROTEIN, MITOCHONDRIAL"/>
    <property type="match status" value="1"/>
</dbReference>
<dbReference type="GO" id="GO:0036444">
    <property type="term" value="P:calcium import into the mitochondrion"/>
    <property type="evidence" value="ECO:0000318"/>
    <property type="project" value="GO_Central"/>
</dbReference>
<dbReference type="CDD" id="cd15900">
    <property type="entry name" value="EFh_MICU"/>
    <property type="match status" value="1"/>
</dbReference>
<gene>
    <name evidence="10" type="ORF">MANES_16G125200v8</name>
</gene>
<dbReference type="GO" id="GO:0005509">
    <property type="term" value="F:calcium ion binding"/>
    <property type="evidence" value="ECO:0000318"/>
    <property type="project" value="GO_Central"/>
</dbReference>
<name>A0A2C9UB22_MANES</name>
<evidence type="ECO:0000256" key="4">
    <source>
        <dbReference type="ARBA" id="ARBA00022792"/>
    </source>
</evidence>
<dbReference type="Proteomes" id="UP000091857">
    <property type="component" value="Chromosome 16"/>
</dbReference>
<evidence type="ECO:0000256" key="5">
    <source>
        <dbReference type="ARBA" id="ARBA00022837"/>
    </source>
</evidence>
<keyword evidence="7" id="KW-0496">Mitochondrion</keyword>
<feature type="domain" description="EF-hand" evidence="9">
    <location>
        <begin position="304"/>
        <end position="327"/>
    </location>
</feature>
<sequence>MPALPSLKRSRPSIHQLYLIQRLQARQYSTTEPSSATSLSLIYSSTRNENENHAHGSSFRRWFSGIAVGSALGLFHWLSNSACDSQSSFFKRSLLSFADWPTGSTVEKPCSASTFGKLSLPDYSSKFIFGDAYRRKVFFKYEKRIRLRSPPEKVFEYFASFRAQDGELRMKPADLMRAVVPVFPPSESHLVREGYLSGERRPGDLRCPPSELFKLFDLDSDGLISFKEYIFFVTLLSIPESSFSVAFKMFDVNNDGEISKEEFKKVMALMRAHNRQGAVHKNGRRTVLKVSSSVENGGLVEYFFDKDGNGRLHHDKFVLFLRDLHDEILRLEFSHYDYKLQKTISAKDFALSIVASADLSHVDKLLNRVDEVNNEAHLKDIRVTFEEFKSFAELRKKLRPLSLALFSYGEVNGLLTREDFQRAASKVCGITLTDNVIDIVFHVFDSNRDGHLSTDEFIRVLHKRERDIAQPVESGFLEVLSCCFNYGNDLTLRWLFG</sequence>
<dbReference type="Gene3D" id="1.10.238.10">
    <property type="entry name" value="EF-hand"/>
    <property type="match status" value="3"/>
</dbReference>
<comment type="subcellular location">
    <subcellularLocation>
        <location evidence="1">Mitochondrion inner membrane</location>
    </subcellularLocation>
    <subcellularLocation>
        <location evidence="2">Mitochondrion intermembrane space</location>
    </subcellularLocation>
</comment>
<dbReference type="PROSITE" id="PS50222">
    <property type="entry name" value="EF_HAND_2"/>
    <property type="match status" value="3"/>
</dbReference>
<dbReference type="SMART" id="SM00054">
    <property type="entry name" value="EFh"/>
    <property type="match status" value="3"/>
</dbReference>
<feature type="domain" description="EF-hand" evidence="9">
    <location>
        <begin position="432"/>
        <end position="467"/>
    </location>
</feature>
<dbReference type="GO" id="GO:0051560">
    <property type="term" value="P:mitochondrial calcium ion homeostasis"/>
    <property type="evidence" value="ECO:0000318"/>
    <property type="project" value="GO_Central"/>
</dbReference>
<keyword evidence="8" id="KW-0472">Membrane</keyword>
<dbReference type="InterPro" id="IPR039800">
    <property type="entry name" value="MICU1/2/3"/>
</dbReference>
<dbReference type="InterPro" id="IPR011992">
    <property type="entry name" value="EF-hand-dom_pair"/>
</dbReference>
<dbReference type="Pfam" id="PF13833">
    <property type="entry name" value="EF-hand_8"/>
    <property type="match status" value="1"/>
</dbReference>
<evidence type="ECO:0000313" key="10">
    <source>
        <dbReference type="EMBL" id="OAY27431.1"/>
    </source>
</evidence>
<organism evidence="10 11">
    <name type="scientific">Manihot esculenta</name>
    <name type="common">Cassava</name>
    <name type="synonym">Jatropha manihot</name>
    <dbReference type="NCBI Taxonomy" id="3983"/>
    <lineage>
        <taxon>Eukaryota</taxon>
        <taxon>Viridiplantae</taxon>
        <taxon>Streptophyta</taxon>
        <taxon>Embryophyta</taxon>
        <taxon>Tracheophyta</taxon>
        <taxon>Spermatophyta</taxon>
        <taxon>Magnoliopsida</taxon>
        <taxon>eudicotyledons</taxon>
        <taxon>Gunneridae</taxon>
        <taxon>Pentapetalae</taxon>
        <taxon>rosids</taxon>
        <taxon>fabids</taxon>
        <taxon>Malpighiales</taxon>
        <taxon>Euphorbiaceae</taxon>
        <taxon>Crotonoideae</taxon>
        <taxon>Manihoteae</taxon>
        <taxon>Manihot</taxon>
    </lineage>
</organism>
<dbReference type="PROSITE" id="PS00018">
    <property type="entry name" value="EF_HAND_1"/>
    <property type="match status" value="2"/>
</dbReference>
<dbReference type="PANTHER" id="PTHR12294">
    <property type="entry name" value="EF HAND DOMAIN FAMILY A1,A2-RELATED"/>
    <property type="match status" value="1"/>
</dbReference>
<dbReference type="Gramene" id="Manes.16G125200.1.v8.1">
    <property type="protein sequence ID" value="Manes.16G125200.1.v8.1.CDS"/>
    <property type="gene ID" value="Manes.16G125200.v8.1"/>
</dbReference>
<dbReference type="GO" id="GO:0051562">
    <property type="term" value="P:negative regulation of mitochondrial calcium ion concentration"/>
    <property type="evidence" value="ECO:0007669"/>
    <property type="project" value="EnsemblPlants"/>
</dbReference>
<dbReference type="GO" id="GO:1990246">
    <property type="term" value="C:uniplex complex"/>
    <property type="evidence" value="ECO:0000318"/>
    <property type="project" value="GO_Central"/>
</dbReference>
<evidence type="ECO:0000256" key="8">
    <source>
        <dbReference type="ARBA" id="ARBA00023136"/>
    </source>
</evidence>
<evidence type="ECO:0000259" key="9">
    <source>
        <dbReference type="PROSITE" id="PS50222"/>
    </source>
</evidence>
<keyword evidence="5" id="KW-0106">Calcium</keyword>
<dbReference type="InterPro" id="IPR002048">
    <property type="entry name" value="EF_hand_dom"/>
</dbReference>
<evidence type="ECO:0000256" key="6">
    <source>
        <dbReference type="ARBA" id="ARBA00022946"/>
    </source>
</evidence>
<keyword evidence="4" id="KW-0999">Mitochondrion inner membrane</keyword>
<evidence type="ECO:0000256" key="7">
    <source>
        <dbReference type="ARBA" id="ARBA00023128"/>
    </source>
</evidence>
<dbReference type="EMBL" id="CM004402">
    <property type="protein sequence ID" value="OAY27431.1"/>
    <property type="molecule type" value="Genomic_DNA"/>
</dbReference>
<reference evidence="11" key="1">
    <citation type="journal article" date="2016" name="Nat. Biotechnol.">
        <title>Sequencing wild and cultivated cassava and related species reveals extensive interspecific hybridization and genetic diversity.</title>
        <authorList>
            <person name="Bredeson J.V."/>
            <person name="Lyons J.B."/>
            <person name="Prochnik S.E."/>
            <person name="Wu G.A."/>
            <person name="Ha C.M."/>
            <person name="Edsinger-Gonzales E."/>
            <person name="Grimwood J."/>
            <person name="Schmutz J."/>
            <person name="Rabbi I.Y."/>
            <person name="Egesi C."/>
            <person name="Nauluvula P."/>
            <person name="Lebot V."/>
            <person name="Ndunguru J."/>
            <person name="Mkamilo G."/>
            <person name="Bart R.S."/>
            <person name="Setter T.L."/>
            <person name="Gleadow R.M."/>
            <person name="Kulakow P."/>
            <person name="Ferguson M.E."/>
            <person name="Rounsley S."/>
            <person name="Rokhsar D.S."/>
        </authorList>
    </citation>
    <scope>NUCLEOTIDE SEQUENCE [LARGE SCALE GENOMIC DNA]</scope>
    <source>
        <strain evidence="11">cv. AM560-2</strain>
    </source>
</reference>
<protein>
    <recommendedName>
        <fullName evidence="9">EF-hand domain-containing protein</fullName>
    </recommendedName>
</protein>